<accession>A0A1G7EAN2</accession>
<dbReference type="AlphaFoldDB" id="A0A1G7EAN2"/>
<dbReference type="RefSeq" id="WP_090595776.1">
    <property type="nucleotide sequence ID" value="NZ_LT629688.1"/>
</dbReference>
<dbReference type="SUPFAM" id="SSF55961">
    <property type="entry name" value="Bet v1-like"/>
    <property type="match status" value="1"/>
</dbReference>
<dbReference type="STRING" id="675864.SAMN04489747_3884"/>
<dbReference type="EMBL" id="LT629688">
    <property type="protein sequence ID" value="SDE60718.1"/>
    <property type="molecule type" value="Genomic_DNA"/>
</dbReference>
<dbReference type="OrthoDB" id="7067492at2"/>
<evidence type="ECO:0000313" key="2">
    <source>
        <dbReference type="Proteomes" id="UP000198546"/>
    </source>
</evidence>
<reference evidence="1 2" key="1">
    <citation type="submission" date="2016-10" db="EMBL/GenBank/DDBJ databases">
        <authorList>
            <person name="de Groot N.N."/>
        </authorList>
    </citation>
    <scope>NUCLEOTIDE SEQUENCE [LARGE SCALE GENOMIC DNA]</scope>
    <source>
        <strain evidence="1 2">MON 2.2</strain>
    </source>
</reference>
<protein>
    <recommendedName>
        <fullName evidence="3">Polyketide cyclase / dehydrase and lipid transport</fullName>
    </recommendedName>
</protein>
<sequence length="164" mass="18177">MPTVRNVHRRLLAAAPDQVGGLLDSLGGPADRLWPRRRWPAMRLDAPLGVGAGGGHGLIGYVVTRHEPGRLAEFTFTAPRGVEGTHTFLVLPDRSGRTVLEHRIDARTSGLMRLGWPLVVRPLHDALLEDCLDRAQHELGAPPARPARWSPWVRLLRTLLRRLA</sequence>
<evidence type="ECO:0000313" key="1">
    <source>
        <dbReference type="EMBL" id="SDE60718.1"/>
    </source>
</evidence>
<name>A0A1G7EAN2_9ACTN</name>
<evidence type="ECO:0008006" key="3">
    <source>
        <dbReference type="Google" id="ProtNLM"/>
    </source>
</evidence>
<organism evidence="1 2">
    <name type="scientific">Auraticoccus monumenti</name>
    <dbReference type="NCBI Taxonomy" id="675864"/>
    <lineage>
        <taxon>Bacteria</taxon>
        <taxon>Bacillati</taxon>
        <taxon>Actinomycetota</taxon>
        <taxon>Actinomycetes</taxon>
        <taxon>Propionibacteriales</taxon>
        <taxon>Propionibacteriaceae</taxon>
        <taxon>Auraticoccus</taxon>
    </lineage>
</organism>
<keyword evidence="2" id="KW-1185">Reference proteome</keyword>
<proteinExistence type="predicted"/>
<dbReference type="Proteomes" id="UP000198546">
    <property type="component" value="Chromosome i"/>
</dbReference>
<gene>
    <name evidence="1" type="ORF">SAMN04489747_3884</name>
</gene>